<evidence type="ECO:0000256" key="1">
    <source>
        <dbReference type="SAM" id="MobiDB-lite"/>
    </source>
</evidence>
<name>A0A6I9TV97_SESIN</name>
<dbReference type="InParanoid" id="A0A6I9TV97"/>
<dbReference type="GeneID" id="105169101"/>
<reference evidence="3" key="2">
    <citation type="submission" date="2025-08" db="UniProtKB">
        <authorList>
            <consortium name="RefSeq"/>
        </authorList>
    </citation>
    <scope>IDENTIFICATION</scope>
</reference>
<feature type="region of interest" description="Disordered" evidence="1">
    <location>
        <begin position="1"/>
        <end position="29"/>
    </location>
</feature>
<dbReference type="AlphaFoldDB" id="A0A6I9TV97"/>
<accession>A0A6I9TV97</accession>
<organism evidence="2 3">
    <name type="scientific">Sesamum indicum</name>
    <name type="common">Oriental sesame</name>
    <name type="synonym">Sesamum orientale</name>
    <dbReference type="NCBI Taxonomy" id="4182"/>
    <lineage>
        <taxon>Eukaryota</taxon>
        <taxon>Viridiplantae</taxon>
        <taxon>Streptophyta</taxon>
        <taxon>Embryophyta</taxon>
        <taxon>Tracheophyta</taxon>
        <taxon>Spermatophyta</taxon>
        <taxon>Magnoliopsida</taxon>
        <taxon>eudicotyledons</taxon>
        <taxon>Gunneridae</taxon>
        <taxon>Pentapetalae</taxon>
        <taxon>asterids</taxon>
        <taxon>lamiids</taxon>
        <taxon>Lamiales</taxon>
        <taxon>Pedaliaceae</taxon>
        <taxon>Sesamum</taxon>
    </lineage>
</organism>
<sequence>MELELPQVLDPNVDHDQTPPPARVDYRSNVDTSRPFRSVKEAVAIFGERFLAGEIYTPKPFSFPRKETPFFAPSPVVEPEPQHWSHSSPSPRGSSCSNATTLSDTVRKLEAELENTKAELKLLKERESETEVALASLNAELHKNMSKLALAGAAVAARAASRGGDGADGAMIIREEEKKRDAYLKMESGASQSLAQILSIGDEKEGLFVGRKKERKLVMKKKPIVPLVGDLFSRKKRTSTTLHNPLYAPSHLQWN</sequence>
<dbReference type="RefSeq" id="XP_011087694.1">
    <property type="nucleotide sequence ID" value="XM_011089392.2"/>
</dbReference>
<evidence type="ECO:0000313" key="3">
    <source>
        <dbReference type="RefSeq" id="XP_011087694.1"/>
    </source>
</evidence>
<dbReference type="KEGG" id="sind:105169101"/>
<feature type="compositionally biased region" description="Low complexity" evidence="1">
    <location>
        <begin position="85"/>
        <end position="97"/>
    </location>
</feature>
<evidence type="ECO:0000313" key="2">
    <source>
        <dbReference type="Proteomes" id="UP000504604"/>
    </source>
</evidence>
<gene>
    <name evidence="3" type="primary">LOC105169101</name>
</gene>
<dbReference type="Proteomes" id="UP000504604">
    <property type="component" value="Linkage group LG8"/>
</dbReference>
<keyword evidence="2" id="KW-1185">Reference proteome</keyword>
<proteinExistence type="predicted"/>
<reference evidence="3" key="1">
    <citation type="journal article" date="2012" name="BMC Genomics">
        <title>Development and validation of genic-SSR markers in sesame by RNA-seq.</title>
        <authorList>
            <person name="Zhang H."/>
            <person name="Wei L."/>
            <person name="Miao H."/>
            <person name="Zhang T."/>
            <person name="Wang C."/>
        </authorList>
    </citation>
    <scope>NUCLEOTIDE SEQUENCE</scope>
</reference>
<feature type="region of interest" description="Disordered" evidence="1">
    <location>
        <begin position="72"/>
        <end position="100"/>
    </location>
</feature>
<dbReference type="OrthoDB" id="685187at2759"/>
<protein>
    <submittedName>
        <fullName evidence="3">WEB family protein At1g75720</fullName>
    </submittedName>
</protein>